<evidence type="ECO:0000313" key="2">
    <source>
        <dbReference type="EMBL" id="JAC65179.1"/>
    </source>
</evidence>
<feature type="non-terminal residue" evidence="2">
    <location>
        <position position="1"/>
    </location>
</feature>
<organism evidence="2">
    <name type="scientific">Tetraselmis sp. GSL018</name>
    <dbReference type="NCBI Taxonomy" id="582737"/>
    <lineage>
        <taxon>Eukaryota</taxon>
        <taxon>Viridiplantae</taxon>
        <taxon>Chlorophyta</taxon>
        <taxon>core chlorophytes</taxon>
        <taxon>Chlorodendrophyceae</taxon>
        <taxon>Chlorodendrales</taxon>
        <taxon>Chlorodendraceae</taxon>
        <taxon>Tetraselmis</taxon>
    </lineage>
</organism>
<evidence type="ECO:0000256" key="1">
    <source>
        <dbReference type="SAM" id="MobiDB-lite"/>
    </source>
</evidence>
<proteinExistence type="predicted"/>
<feature type="non-terminal residue" evidence="2">
    <location>
        <position position="69"/>
    </location>
</feature>
<gene>
    <name evidence="2" type="ORF">TSPGSL018_16619</name>
</gene>
<accession>A0A061R375</accession>
<feature type="compositionally biased region" description="Low complexity" evidence="1">
    <location>
        <begin position="50"/>
        <end position="60"/>
    </location>
</feature>
<sequence length="69" mass="7894">KHLKACHPEEARLCLEKSRHPRAKIALKRLNDLSKEQCIQNSGLKRSKRFSSTSSQASSLKTRELRSGY</sequence>
<reference evidence="2" key="1">
    <citation type="submission" date="2014-05" db="EMBL/GenBank/DDBJ databases">
        <title>The transcriptome of the halophilic microalga Tetraselmis sp. GSL018 isolated from the Great Salt Lake, Utah.</title>
        <authorList>
            <person name="Jinkerson R.E."/>
            <person name="D'Adamo S."/>
            <person name="Posewitz M.C."/>
        </authorList>
    </citation>
    <scope>NUCLEOTIDE SEQUENCE</scope>
    <source>
        <strain evidence="2">GSL018</strain>
    </source>
</reference>
<name>A0A061R375_9CHLO</name>
<dbReference type="AlphaFoldDB" id="A0A061R375"/>
<feature type="region of interest" description="Disordered" evidence="1">
    <location>
        <begin position="44"/>
        <end position="69"/>
    </location>
</feature>
<protein>
    <submittedName>
        <fullName evidence="2">Uncharacterized protein</fullName>
    </submittedName>
</protein>
<dbReference type="EMBL" id="GBEZ01021580">
    <property type="protein sequence ID" value="JAC65179.1"/>
    <property type="molecule type" value="Transcribed_RNA"/>
</dbReference>